<reference evidence="3" key="1">
    <citation type="submission" date="2023-04" db="EMBL/GenBank/DDBJ databases">
        <title>Phytophthora fragariaefolia NBRC 109709.</title>
        <authorList>
            <person name="Ichikawa N."/>
            <person name="Sato H."/>
            <person name="Tonouchi N."/>
        </authorList>
    </citation>
    <scope>NUCLEOTIDE SEQUENCE</scope>
    <source>
        <strain evidence="3">NBRC 109709</strain>
    </source>
</reference>
<name>A0A9W6WSH0_9STRA</name>
<evidence type="ECO:0000313" key="4">
    <source>
        <dbReference type="Proteomes" id="UP001165121"/>
    </source>
</evidence>
<protein>
    <submittedName>
        <fullName evidence="3">Unnamed protein product</fullName>
    </submittedName>
</protein>
<dbReference type="EMBL" id="BSXT01000043">
    <property type="protein sequence ID" value="GMF15917.1"/>
    <property type="molecule type" value="Genomic_DNA"/>
</dbReference>
<proteinExistence type="predicted"/>
<feature type="region of interest" description="Disordered" evidence="1">
    <location>
        <begin position="109"/>
        <end position="129"/>
    </location>
</feature>
<keyword evidence="2" id="KW-1133">Transmembrane helix</keyword>
<evidence type="ECO:0000256" key="1">
    <source>
        <dbReference type="SAM" id="MobiDB-lite"/>
    </source>
</evidence>
<comment type="caution">
    <text evidence="3">The sequence shown here is derived from an EMBL/GenBank/DDBJ whole genome shotgun (WGS) entry which is preliminary data.</text>
</comment>
<dbReference type="Proteomes" id="UP001165121">
    <property type="component" value="Unassembled WGS sequence"/>
</dbReference>
<keyword evidence="4" id="KW-1185">Reference proteome</keyword>
<evidence type="ECO:0000313" key="3">
    <source>
        <dbReference type="EMBL" id="GMF15917.1"/>
    </source>
</evidence>
<dbReference type="AlphaFoldDB" id="A0A9W6WSH0"/>
<feature type="transmembrane region" description="Helical" evidence="2">
    <location>
        <begin position="26"/>
        <end position="52"/>
    </location>
</feature>
<keyword evidence="2" id="KW-0472">Membrane</keyword>
<gene>
    <name evidence="3" type="ORF">Pfra01_000062000</name>
</gene>
<keyword evidence="2" id="KW-0812">Transmembrane</keyword>
<feature type="compositionally biased region" description="Low complexity" evidence="1">
    <location>
        <begin position="115"/>
        <end position="129"/>
    </location>
</feature>
<accession>A0A9W6WSH0</accession>
<evidence type="ECO:0000256" key="2">
    <source>
        <dbReference type="SAM" id="Phobius"/>
    </source>
</evidence>
<organism evidence="3 4">
    <name type="scientific">Phytophthora fragariaefolia</name>
    <dbReference type="NCBI Taxonomy" id="1490495"/>
    <lineage>
        <taxon>Eukaryota</taxon>
        <taxon>Sar</taxon>
        <taxon>Stramenopiles</taxon>
        <taxon>Oomycota</taxon>
        <taxon>Peronosporomycetes</taxon>
        <taxon>Peronosporales</taxon>
        <taxon>Peronosporaceae</taxon>
        <taxon>Phytophthora</taxon>
    </lineage>
</organism>
<sequence>MKVLEIVISKQTAPSSLGPPIKSSSLVVSLTVVARTVVVYEYVVLVGGLVLVGRREGRTARRAIMATSASRASEIHENDEANYVIVGGTGDDTRGRGGRGLAAVTIIPHPHGQGSVTPTGTPATITTPSRTSPILLQDIYVD</sequence>